<evidence type="ECO:0000313" key="3">
    <source>
        <dbReference type="EMBL" id="KAK4117226.1"/>
    </source>
</evidence>
<evidence type="ECO:0000313" key="4">
    <source>
        <dbReference type="Proteomes" id="UP001302812"/>
    </source>
</evidence>
<feature type="region of interest" description="Disordered" evidence="2">
    <location>
        <begin position="1"/>
        <end position="86"/>
    </location>
</feature>
<protein>
    <submittedName>
        <fullName evidence="3">Uncharacterized protein</fullName>
    </submittedName>
</protein>
<evidence type="ECO:0000256" key="1">
    <source>
        <dbReference type="ARBA" id="ARBA00023242"/>
    </source>
</evidence>
<accession>A0AAN6TNF8</accession>
<dbReference type="Pfam" id="PF11951">
    <property type="entry name" value="Fungal_trans_2"/>
    <property type="match status" value="1"/>
</dbReference>
<reference evidence="3" key="1">
    <citation type="journal article" date="2023" name="Mol. Phylogenet. Evol.">
        <title>Genome-scale phylogeny and comparative genomics of the fungal order Sordariales.</title>
        <authorList>
            <person name="Hensen N."/>
            <person name="Bonometti L."/>
            <person name="Westerberg I."/>
            <person name="Brannstrom I.O."/>
            <person name="Guillou S."/>
            <person name="Cros-Aarteil S."/>
            <person name="Calhoun S."/>
            <person name="Haridas S."/>
            <person name="Kuo A."/>
            <person name="Mondo S."/>
            <person name="Pangilinan J."/>
            <person name="Riley R."/>
            <person name="LaButti K."/>
            <person name="Andreopoulos B."/>
            <person name="Lipzen A."/>
            <person name="Chen C."/>
            <person name="Yan M."/>
            <person name="Daum C."/>
            <person name="Ng V."/>
            <person name="Clum A."/>
            <person name="Steindorff A."/>
            <person name="Ohm R.A."/>
            <person name="Martin F."/>
            <person name="Silar P."/>
            <person name="Natvig D.O."/>
            <person name="Lalanne C."/>
            <person name="Gautier V."/>
            <person name="Ament-Velasquez S.L."/>
            <person name="Kruys A."/>
            <person name="Hutchinson M.I."/>
            <person name="Powell A.J."/>
            <person name="Barry K."/>
            <person name="Miller A.N."/>
            <person name="Grigoriev I.V."/>
            <person name="Debuchy R."/>
            <person name="Gladieux P."/>
            <person name="Hiltunen Thoren M."/>
            <person name="Johannesson H."/>
        </authorList>
    </citation>
    <scope>NUCLEOTIDE SEQUENCE</scope>
    <source>
        <strain evidence="3">CBS 508.74</strain>
    </source>
</reference>
<feature type="compositionally biased region" description="Basic residues" evidence="2">
    <location>
        <begin position="28"/>
        <end position="47"/>
    </location>
</feature>
<comment type="caution">
    <text evidence="3">The sequence shown here is derived from an EMBL/GenBank/DDBJ whole genome shotgun (WGS) entry which is preliminary data.</text>
</comment>
<dbReference type="PANTHER" id="PTHR37540">
    <property type="entry name" value="TRANSCRIPTION FACTOR (ACR-2), PUTATIVE-RELATED-RELATED"/>
    <property type="match status" value="1"/>
</dbReference>
<sequence length="520" mass="57287">MELPPKNPGSAPFIVATTLAKPDPQTRKFIRSHVMRGKNAGRPRAAKKLPLSQGEAQPPPRGQRQRRKRSRSGSGSGPPKTPQVPEVVVAQEPVAAPEGVLKGEVSRELTTPRRIAADLSLIRLGTELEPYCYELIYRAFTVVKPAIYPLHDTIGSALHEDHQMFWMANIAQNPGILHTTLFASQAYHDLSHGCSYSTVARLHLGEALRHVQGSLNNTKEAVQLSTVAVVMALAMTAVICGDMTTAARHIDGLHRILQLRGGLRSLGPGSPFAQTIRTLDLGLAIALGTELRFMQDSDVPWTPELARGLSAERFPELSDVLRWCPHRPDRRLLHVWADLRELSRLLNEGFKLPSQVSANLAASVPFRLLRLRMKDDDAHAQAADLHELLRLCMLACAKVLLVGFQNTTGEMTLLADGLSLVLKTWHSNLESSMDEIARAAARKLLLWGLFVASVSVFREGDNSGNGLSQLLVRTVSNLGLGDWTKVRALLKGFLWIDIAFDKPAEIIFERRCKPAVSHML</sequence>
<name>A0AAN6TNF8_9PEZI</name>
<dbReference type="GeneID" id="89933082"/>
<dbReference type="RefSeq" id="XP_064674796.1">
    <property type="nucleotide sequence ID" value="XM_064808959.1"/>
</dbReference>
<reference evidence="3" key="2">
    <citation type="submission" date="2023-05" db="EMBL/GenBank/DDBJ databases">
        <authorList>
            <consortium name="Lawrence Berkeley National Laboratory"/>
            <person name="Steindorff A."/>
            <person name="Hensen N."/>
            <person name="Bonometti L."/>
            <person name="Westerberg I."/>
            <person name="Brannstrom I.O."/>
            <person name="Guillou S."/>
            <person name="Cros-Aarteil S."/>
            <person name="Calhoun S."/>
            <person name="Haridas S."/>
            <person name="Kuo A."/>
            <person name="Mondo S."/>
            <person name="Pangilinan J."/>
            <person name="Riley R."/>
            <person name="Labutti K."/>
            <person name="Andreopoulos B."/>
            <person name="Lipzen A."/>
            <person name="Chen C."/>
            <person name="Yanf M."/>
            <person name="Daum C."/>
            <person name="Ng V."/>
            <person name="Clum A."/>
            <person name="Ohm R."/>
            <person name="Martin F."/>
            <person name="Silar P."/>
            <person name="Natvig D."/>
            <person name="Lalanne C."/>
            <person name="Gautier V."/>
            <person name="Ament-Velasquez S.L."/>
            <person name="Kruys A."/>
            <person name="Hutchinson M.I."/>
            <person name="Powell A.J."/>
            <person name="Barry K."/>
            <person name="Miller A.N."/>
            <person name="Grigoriev I.V."/>
            <person name="Debuchy R."/>
            <person name="Gladieux P."/>
            <person name="Thoren M.H."/>
            <person name="Johannesson H."/>
        </authorList>
    </citation>
    <scope>NUCLEOTIDE SEQUENCE</scope>
    <source>
        <strain evidence="3">CBS 508.74</strain>
    </source>
</reference>
<dbReference type="EMBL" id="MU853332">
    <property type="protein sequence ID" value="KAK4117226.1"/>
    <property type="molecule type" value="Genomic_DNA"/>
</dbReference>
<dbReference type="AlphaFoldDB" id="A0AAN6TNF8"/>
<gene>
    <name evidence="3" type="ORF">N656DRAFT_23062</name>
</gene>
<dbReference type="PANTHER" id="PTHR37540:SF9">
    <property type="entry name" value="ZN(2)-C6 FUNGAL-TYPE DOMAIN-CONTAINING PROTEIN"/>
    <property type="match status" value="1"/>
</dbReference>
<dbReference type="Proteomes" id="UP001302812">
    <property type="component" value="Unassembled WGS sequence"/>
</dbReference>
<dbReference type="InterPro" id="IPR021858">
    <property type="entry name" value="Fun_TF"/>
</dbReference>
<evidence type="ECO:0000256" key="2">
    <source>
        <dbReference type="SAM" id="MobiDB-lite"/>
    </source>
</evidence>
<keyword evidence="1" id="KW-0539">Nucleus</keyword>
<organism evidence="3 4">
    <name type="scientific">Canariomyces notabilis</name>
    <dbReference type="NCBI Taxonomy" id="2074819"/>
    <lineage>
        <taxon>Eukaryota</taxon>
        <taxon>Fungi</taxon>
        <taxon>Dikarya</taxon>
        <taxon>Ascomycota</taxon>
        <taxon>Pezizomycotina</taxon>
        <taxon>Sordariomycetes</taxon>
        <taxon>Sordariomycetidae</taxon>
        <taxon>Sordariales</taxon>
        <taxon>Chaetomiaceae</taxon>
        <taxon>Canariomyces</taxon>
    </lineage>
</organism>
<proteinExistence type="predicted"/>
<keyword evidence="4" id="KW-1185">Reference proteome</keyword>